<proteinExistence type="predicted"/>
<dbReference type="AlphaFoldDB" id="A0A6N2VWB9"/>
<sequence length="326" mass="38503">MKNYIKQQENFTNFDDLVSAAISTYTLSFKNACKALKCSRSWANKYIRPFVPAIYVTNGKTTDSKGKIINGTNFAAILNKKIHERTGNNEYSSESVYLDEMKFNEYIYSKIVKCQKRSKKISKTYFMDDKVLKSYYRKMFEVVYLYYRKNEIKDVDIDSIFLNYLEEEIRDVLKDNIVLPTKRTDAEFVDVPIPDVNIEDWKAVHDLMDYGDVEETIYRQLFKEGAIRIELMFPDQAGELKSKGKVYYIDDPEPAMKPDERKKLENDVMNSVYEELKASFAQDTLYKEKLKNLDRTKEYILRTNIICIQEKFWLNQNIMLGNNIIY</sequence>
<dbReference type="EMBL" id="CACRTG010000034">
    <property type="protein sequence ID" value="VYT32861.1"/>
    <property type="molecule type" value="Genomic_DNA"/>
</dbReference>
<organism evidence="1">
    <name type="scientific">[Clostridium] nexile</name>
    <dbReference type="NCBI Taxonomy" id="29361"/>
    <lineage>
        <taxon>Bacteria</taxon>
        <taxon>Bacillati</taxon>
        <taxon>Bacillota</taxon>
        <taxon>Clostridia</taxon>
        <taxon>Lachnospirales</taxon>
        <taxon>Lachnospiraceae</taxon>
        <taxon>Tyzzerella</taxon>
    </lineage>
</organism>
<evidence type="ECO:0000313" key="1">
    <source>
        <dbReference type="EMBL" id="VYT32861.1"/>
    </source>
</evidence>
<gene>
    <name evidence="1" type="ORF">CNLFYP112_00531</name>
</gene>
<name>A0A6N2VWB9_9FIRM</name>
<protein>
    <submittedName>
        <fullName evidence="1">Uncharacterized protein</fullName>
    </submittedName>
</protein>
<reference evidence="1" key="1">
    <citation type="submission" date="2019-11" db="EMBL/GenBank/DDBJ databases">
        <authorList>
            <person name="Feng L."/>
        </authorList>
    </citation>
    <scope>NUCLEOTIDE SEQUENCE</scope>
    <source>
        <strain evidence="1">CnexileLFYP112</strain>
    </source>
</reference>
<accession>A0A6N2VWB9</accession>